<dbReference type="EMBL" id="CP119881">
    <property type="protein sequence ID" value="WFD36843.1"/>
    <property type="molecule type" value="Genomic_DNA"/>
</dbReference>
<evidence type="ECO:0000256" key="7">
    <source>
        <dbReference type="SAM" id="MobiDB-lite"/>
    </source>
</evidence>
<reference evidence="8" key="1">
    <citation type="submission" date="2023-03" db="EMBL/GenBank/DDBJ databases">
        <title>Mating type loci evolution in Malassezia.</title>
        <authorList>
            <person name="Coelho M.A."/>
        </authorList>
    </citation>
    <scope>NUCLEOTIDE SEQUENCE</scope>
    <source>
        <strain evidence="8">CBS 11721</strain>
    </source>
</reference>
<dbReference type="PROSITE" id="PS01021">
    <property type="entry name" value="COPROGEN_OXIDASE"/>
    <property type="match status" value="1"/>
</dbReference>
<feature type="compositionally biased region" description="Basic and acidic residues" evidence="7">
    <location>
        <begin position="458"/>
        <end position="477"/>
    </location>
</feature>
<evidence type="ECO:0000256" key="5">
    <source>
        <dbReference type="ARBA" id="ARBA00023002"/>
    </source>
</evidence>
<dbReference type="InterPro" id="IPR018375">
    <property type="entry name" value="Coprogen_oxidase_CS"/>
</dbReference>
<accession>A0AAF0ETL7</accession>
<gene>
    <name evidence="8" type="primary">HEM13</name>
    <name evidence="8" type="ORF">MCUN1_003733</name>
</gene>
<protein>
    <recommendedName>
        <fullName evidence="4">coproporphyrinogen oxidase</fullName>
        <ecNumber evidence="4">1.3.3.3</ecNumber>
    </recommendedName>
</protein>
<organism evidence="8 9">
    <name type="scientific">Malassezia cuniculi</name>
    <dbReference type="NCBI Taxonomy" id="948313"/>
    <lineage>
        <taxon>Eukaryota</taxon>
        <taxon>Fungi</taxon>
        <taxon>Dikarya</taxon>
        <taxon>Basidiomycota</taxon>
        <taxon>Ustilaginomycotina</taxon>
        <taxon>Malasseziomycetes</taxon>
        <taxon>Malasseziales</taxon>
        <taxon>Malasseziaceae</taxon>
        <taxon>Malassezia</taxon>
    </lineage>
</organism>
<keyword evidence="9" id="KW-1185">Reference proteome</keyword>
<proteinExistence type="inferred from homology"/>
<dbReference type="PANTHER" id="PTHR10755:SF0">
    <property type="entry name" value="OXYGEN-DEPENDENT COPROPORPHYRINOGEN-III OXIDASE, MITOCHONDRIAL"/>
    <property type="match status" value="1"/>
</dbReference>
<comment type="subunit">
    <text evidence="3">Homodimer.</text>
</comment>
<dbReference type="GO" id="GO:0006782">
    <property type="term" value="P:protoporphyrinogen IX biosynthetic process"/>
    <property type="evidence" value="ECO:0007669"/>
    <property type="project" value="TreeGrafter"/>
</dbReference>
<dbReference type="GO" id="GO:0005737">
    <property type="term" value="C:cytoplasm"/>
    <property type="evidence" value="ECO:0007669"/>
    <property type="project" value="TreeGrafter"/>
</dbReference>
<keyword evidence="5 8" id="KW-0560">Oxidoreductase</keyword>
<dbReference type="InterPro" id="IPR036406">
    <property type="entry name" value="Coprogen_oxidase_aer_sf"/>
</dbReference>
<sequence>MRPIIPVRALRVSARPVLSTSSRAFCKREFSSAINRAPSRLLRFAALAAGAGIAGGLTLAMQDQLSAEAAPRLPSSPDLSNVKLELIEDSSAPMRERMAAFVKLLQKEIVDALQKEEQDGSNAVYTDKNGKSVDAAEGRKPASFIVEAWKREQGGEGISCVIQDGVVFEKGGVNVSVVHGQLPPSAIRQMSADHGELIERVGYVTEGPNAQVDSLPFFATGISLVIHPKNPFAPTSHLNYRYFELGHPEKLRDGSPNPRYNPNEPAAWWFGGGSDLTPMYLYEEDAEHFHKTVKAAADSQDKAFYPAWKKWCDSYFWITHRDENRGVGGVFFDDVSLPSWSKARSYIPLQDGSKHSTSELVSSLQHDKDSLFSTMQALGHSYVPSYVPLVHKRKNEPYNEDNVEWQRLRRGRYAEFNLVYDRGTKFGLMTPGARMESILMSLPLHARWEYMEPSSGTGREHSVAAAGRREEAVRTTPADELKAREIIQSVLEKPREWA</sequence>
<dbReference type="AlphaFoldDB" id="A0AAF0ETL7"/>
<dbReference type="Proteomes" id="UP001219933">
    <property type="component" value="Chromosome 5"/>
</dbReference>
<comment type="similarity">
    <text evidence="2">Belongs to the aerobic coproporphyrinogen-III oxidase family.</text>
</comment>
<keyword evidence="6" id="KW-0627">Porphyrin biosynthesis</keyword>
<comment type="pathway">
    <text evidence="1">Porphyrin-containing compound metabolism; protoporphyrin-IX biosynthesis; protoporphyrinogen-IX from coproporphyrinogen-III (O2 route): step 1/1.</text>
</comment>
<dbReference type="InterPro" id="IPR001260">
    <property type="entry name" value="Coprogen_oxidase_aer"/>
</dbReference>
<dbReference type="NCBIfam" id="NF003727">
    <property type="entry name" value="PRK05330.1"/>
    <property type="match status" value="1"/>
</dbReference>
<dbReference type="PRINTS" id="PR00073">
    <property type="entry name" value="COPRGNOXDASE"/>
</dbReference>
<dbReference type="Gene3D" id="3.40.1500.10">
    <property type="entry name" value="Coproporphyrinogen III oxidase, aerobic"/>
    <property type="match status" value="1"/>
</dbReference>
<name>A0AAF0ETL7_9BASI</name>
<dbReference type="EC" id="1.3.3.3" evidence="4"/>
<evidence type="ECO:0000256" key="3">
    <source>
        <dbReference type="ARBA" id="ARBA00011738"/>
    </source>
</evidence>
<evidence type="ECO:0000313" key="9">
    <source>
        <dbReference type="Proteomes" id="UP001219933"/>
    </source>
</evidence>
<dbReference type="GO" id="GO:0004109">
    <property type="term" value="F:coproporphyrinogen oxidase activity"/>
    <property type="evidence" value="ECO:0007669"/>
    <property type="project" value="UniProtKB-EC"/>
</dbReference>
<dbReference type="SUPFAM" id="SSF102886">
    <property type="entry name" value="Coproporphyrinogen III oxidase"/>
    <property type="match status" value="1"/>
</dbReference>
<evidence type="ECO:0000256" key="2">
    <source>
        <dbReference type="ARBA" id="ARBA00010644"/>
    </source>
</evidence>
<evidence type="ECO:0000256" key="1">
    <source>
        <dbReference type="ARBA" id="ARBA00005168"/>
    </source>
</evidence>
<evidence type="ECO:0000313" key="8">
    <source>
        <dbReference type="EMBL" id="WFD36843.1"/>
    </source>
</evidence>
<evidence type="ECO:0000256" key="6">
    <source>
        <dbReference type="ARBA" id="ARBA00023244"/>
    </source>
</evidence>
<feature type="region of interest" description="Disordered" evidence="7">
    <location>
        <begin position="453"/>
        <end position="477"/>
    </location>
</feature>
<dbReference type="PANTHER" id="PTHR10755">
    <property type="entry name" value="COPROPORPHYRINOGEN III OXIDASE, MITOCHONDRIAL"/>
    <property type="match status" value="1"/>
</dbReference>
<dbReference type="Pfam" id="PF01218">
    <property type="entry name" value="Coprogen_oxidas"/>
    <property type="match status" value="1"/>
</dbReference>
<evidence type="ECO:0000256" key="4">
    <source>
        <dbReference type="ARBA" id="ARBA00012869"/>
    </source>
</evidence>